<feature type="domain" description="DUF3456" evidence="3">
    <location>
        <begin position="33"/>
        <end position="184"/>
    </location>
</feature>
<reference evidence="4" key="1">
    <citation type="submission" date="2020-03" db="EMBL/GenBank/DDBJ databases">
        <title>Transcriptomic Profiling of the Digestive Tract of the Rat Flea, Xenopsylla cheopis, Following Blood Feeding and Infection with Yersinia pestis.</title>
        <authorList>
            <person name="Bland D.M."/>
            <person name="Martens C.A."/>
            <person name="Virtaneva K."/>
            <person name="Kanakabandi K."/>
            <person name="Long D."/>
            <person name="Rosenke R."/>
            <person name="Saturday G.A."/>
            <person name="Hoyt F.H."/>
            <person name="Bruno D.P."/>
            <person name="Ribeiro J.M.C."/>
            <person name="Hinnebusch J."/>
        </authorList>
    </citation>
    <scope>NUCLEOTIDE SEQUENCE</scope>
</reference>
<name>A0A6M2DMC0_XENCH</name>
<dbReference type="PANTHER" id="PTHR15382">
    <property type="entry name" value="CTG4A-RELATED"/>
    <property type="match status" value="1"/>
</dbReference>
<proteinExistence type="inferred from homology"/>
<dbReference type="InterPro" id="IPR021852">
    <property type="entry name" value="DUF3456"/>
</dbReference>
<comment type="similarity">
    <text evidence="1">Belongs to the canopy family.</text>
</comment>
<dbReference type="PANTHER" id="PTHR15382:SF8">
    <property type="entry name" value="CANOPY B"/>
    <property type="match status" value="1"/>
</dbReference>
<protein>
    <submittedName>
        <fullName evidence="4">Putative tlr4 regulator and mir-interacting msap</fullName>
    </submittedName>
</protein>
<evidence type="ECO:0000313" key="4">
    <source>
        <dbReference type="EMBL" id="NOV47206.1"/>
    </source>
</evidence>
<dbReference type="AlphaFoldDB" id="A0A6M2DMC0"/>
<accession>A0A6M2DMC0</accession>
<sequence>MLQCFKYIIGIYYITNVVLCATEEDHGVKYADRCEVCKIMSIELESRLDETGKTHDVIELGYSVDDVKPKKKTKYERSELRLLESLEGVCERILEYNIHKERKDSTRFAKGMSETFQTLHGLVDKGVKVDLGIPYDLWDKPSVEVTNMKTQCETMLENYESDIEEWYFKHLGSIPLKNYLCKDRILLGSETRCLDESLKPKGEHNEL</sequence>
<dbReference type="EMBL" id="GIIL01003480">
    <property type="protein sequence ID" value="NOV47206.1"/>
    <property type="molecule type" value="Transcribed_RNA"/>
</dbReference>
<evidence type="ECO:0000256" key="1">
    <source>
        <dbReference type="ARBA" id="ARBA00007285"/>
    </source>
</evidence>
<keyword evidence="2" id="KW-0732">Signal</keyword>
<evidence type="ECO:0000259" key="3">
    <source>
        <dbReference type="Pfam" id="PF11938"/>
    </source>
</evidence>
<evidence type="ECO:0000256" key="2">
    <source>
        <dbReference type="ARBA" id="ARBA00022729"/>
    </source>
</evidence>
<organism evidence="4">
    <name type="scientific">Xenopsylla cheopis</name>
    <name type="common">Oriental rat flea</name>
    <name type="synonym">Pulex cheopis</name>
    <dbReference type="NCBI Taxonomy" id="163159"/>
    <lineage>
        <taxon>Eukaryota</taxon>
        <taxon>Metazoa</taxon>
        <taxon>Ecdysozoa</taxon>
        <taxon>Arthropoda</taxon>
        <taxon>Hexapoda</taxon>
        <taxon>Insecta</taxon>
        <taxon>Pterygota</taxon>
        <taxon>Neoptera</taxon>
        <taxon>Endopterygota</taxon>
        <taxon>Siphonaptera</taxon>
        <taxon>Pulicidae</taxon>
        <taxon>Xenopsyllinae</taxon>
        <taxon>Xenopsylla</taxon>
    </lineage>
</organism>
<dbReference type="Pfam" id="PF11938">
    <property type="entry name" value="DUF3456"/>
    <property type="match status" value="1"/>
</dbReference>